<dbReference type="RefSeq" id="WP_379143994.1">
    <property type="nucleotide sequence ID" value="NZ_JBHUEN010000043.1"/>
</dbReference>
<dbReference type="SMART" id="SM00062">
    <property type="entry name" value="PBPb"/>
    <property type="match status" value="1"/>
</dbReference>
<proteinExistence type="predicted"/>
<feature type="chain" id="PRO_5046008296" evidence="2">
    <location>
        <begin position="20"/>
        <end position="259"/>
    </location>
</feature>
<accession>A0ABW4RAI1</accession>
<dbReference type="PANTHER" id="PTHR35936:SF19">
    <property type="entry name" value="AMINO-ACID-BINDING PROTEIN YXEM-RELATED"/>
    <property type="match status" value="1"/>
</dbReference>
<dbReference type="Proteomes" id="UP001597213">
    <property type="component" value="Unassembled WGS sequence"/>
</dbReference>
<dbReference type="InterPro" id="IPR001638">
    <property type="entry name" value="Solute-binding_3/MltF_N"/>
</dbReference>
<comment type="caution">
    <text evidence="4">The sequence shown here is derived from an EMBL/GenBank/DDBJ whole genome shotgun (WGS) entry which is preliminary data.</text>
</comment>
<organism evidence="4 5">
    <name type="scientific">Paracoccus pacificus</name>
    <dbReference type="NCBI Taxonomy" id="1463598"/>
    <lineage>
        <taxon>Bacteria</taxon>
        <taxon>Pseudomonadati</taxon>
        <taxon>Pseudomonadota</taxon>
        <taxon>Alphaproteobacteria</taxon>
        <taxon>Rhodobacterales</taxon>
        <taxon>Paracoccaceae</taxon>
        <taxon>Paracoccus</taxon>
    </lineage>
</organism>
<dbReference type="Pfam" id="PF00497">
    <property type="entry name" value="SBP_bac_3"/>
    <property type="match status" value="1"/>
</dbReference>
<name>A0ABW4RAI1_9RHOB</name>
<evidence type="ECO:0000256" key="2">
    <source>
        <dbReference type="SAM" id="SignalP"/>
    </source>
</evidence>
<gene>
    <name evidence="4" type="ORF">ACFSCT_14905</name>
</gene>
<evidence type="ECO:0000313" key="4">
    <source>
        <dbReference type="EMBL" id="MFD1883010.1"/>
    </source>
</evidence>
<reference evidence="5" key="1">
    <citation type="journal article" date="2019" name="Int. J. Syst. Evol. Microbiol.">
        <title>The Global Catalogue of Microorganisms (GCM) 10K type strain sequencing project: providing services to taxonomists for standard genome sequencing and annotation.</title>
        <authorList>
            <consortium name="The Broad Institute Genomics Platform"/>
            <consortium name="The Broad Institute Genome Sequencing Center for Infectious Disease"/>
            <person name="Wu L."/>
            <person name="Ma J."/>
        </authorList>
    </citation>
    <scope>NUCLEOTIDE SEQUENCE [LARGE SCALE GENOMIC DNA]</scope>
    <source>
        <strain evidence="5">CCUG 56029</strain>
    </source>
</reference>
<keyword evidence="1 2" id="KW-0732">Signal</keyword>
<protein>
    <submittedName>
        <fullName evidence="4">Transporter substrate-binding domain-containing protein</fullName>
    </submittedName>
</protein>
<keyword evidence="5" id="KW-1185">Reference proteome</keyword>
<evidence type="ECO:0000313" key="5">
    <source>
        <dbReference type="Proteomes" id="UP001597213"/>
    </source>
</evidence>
<dbReference type="PANTHER" id="PTHR35936">
    <property type="entry name" value="MEMBRANE-BOUND LYTIC MUREIN TRANSGLYCOSYLASE F"/>
    <property type="match status" value="1"/>
</dbReference>
<dbReference type="EMBL" id="JBHUEN010000043">
    <property type="protein sequence ID" value="MFD1883010.1"/>
    <property type="molecule type" value="Genomic_DNA"/>
</dbReference>
<dbReference type="SUPFAM" id="SSF53850">
    <property type="entry name" value="Periplasmic binding protein-like II"/>
    <property type="match status" value="1"/>
</dbReference>
<evidence type="ECO:0000259" key="3">
    <source>
        <dbReference type="SMART" id="SM00062"/>
    </source>
</evidence>
<sequence length="259" mass="27434">MYKTATALMLVMLTTAAGAEEIRIGSSADYPPWESVDAAGQIVGFDKDFGDEVCKRIAADCVWQNQSFDGLLPGLQIGRFDAVISAVSITDERAQKVDFSTAYADAPNAFVVPAGSAAAGATSVADLKTQLGSATVGVQTGTTHEQALRANFPDATLKIYDRTDQIADDLVAGRLDAGLMERASWEPLVAERGADKLVYAGPLLSSADFVELGQGQGIALGKGKDDLKKRIDDAITAMRADGSIKAMSEKWFGYDISKQ</sequence>
<evidence type="ECO:0000256" key="1">
    <source>
        <dbReference type="ARBA" id="ARBA00022729"/>
    </source>
</evidence>
<feature type="signal peptide" evidence="2">
    <location>
        <begin position="1"/>
        <end position="19"/>
    </location>
</feature>
<dbReference type="Gene3D" id="3.40.190.10">
    <property type="entry name" value="Periplasmic binding protein-like II"/>
    <property type="match status" value="2"/>
</dbReference>
<feature type="domain" description="Solute-binding protein family 3/N-terminal" evidence="3">
    <location>
        <begin position="21"/>
        <end position="255"/>
    </location>
</feature>